<gene>
    <name evidence="3" type="ORF">HNR73_002121</name>
</gene>
<proteinExistence type="predicted"/>
<protein>
    <recommendedName>
        <fullName evidence="2">Insecticide toxin TcdB middle/C-terminal domain-containing protein</fullName>
    </recommendedName>
</protein>
<keyword evidence="4" id="KW-1185">Reference proteome</keyword>
<sequence>MRGADVTRRARARTSTWLHGGLHPDRTGYHPAAAPLAPPRLPDDLTPGERRLVIGLLDGRLLRTEVYGDDGGDRAALPYLITEHRYGVTRGPDGVPRVHPLETVTTHVERAGADPDPRVVHDLVLAVDEHGTVVSSARIGYPRLIPKQPGQETLHVLLTENRPAEDGQGPLAETLRFELTGLRPPPGRRFTVAELREAAASAAFVPFEGTARPDRARLRLIGHRRIRYWNDDFTGPLPLGHAGSAALVHGVWDLALTPGLLTGVFGGRVDVADLDAAGYLHDDAGCWIPSDADAPGRPGRDAPLASGTRVDHDPLGRVVRTEHPDGTVSEVDHHAWRREHWDACDTVLASRWYADRGAPDPLTDEPANPEVRAAWLAAHHADTPSTTHLDPLGRAVIEVVDADGLDQFATHLRLDANGHVRDVVDARGVTALTRDVDLLGRELRVVTPDTGERLTFPDAAGRPAQTWYGGTMVRRVFDADGRRRATWVHRGATAVLAEFFVHADGDHRDRPLFVFDGAGMVRLGPHGFTRRLTADHRAPPDWSVLDGLPAAEVERAAEELLDPHAYALETIQDGRALRIRCPDGTLIDRRRDESGRLLSVTRTPPEHDLPVPVLTGITRDPAGRPVLIAYGDGTVVRRAYDPLGALVADGSARYGYDALGRLLRAESPAGILCRSYDPVGNPLSTVHTGPLGGAPRIVRFHHAEDPETGDPLSNRVVAHSSPADPEGVFSALFEYDDRGNMTELPHLPGAVVSWDHDGYPERIDFADGRVAHYAHDPDGTRVRATVEHPDGTLDERVHIGDWTLRRTTRDGVLVAESRRLDLVDGDDHFGVVELTDGAVAPEGRVADPETGLEYRGCRLLAPWLGRSLSPGYAHTGPVAPAWPPGR</sequence>
<dbReference type="EMBL" id="JACHGT010000004">
    <property type="protein sequence ID" value="MBB6034271.1"/>
    <property type="molecule type" value="Genomic_DNA"/>
</dbReference>
<evidence type="ECO:0000259" key="2">
    <source>
        <dbReference type="Pfam" id="PF12255"/>
    </source>
</evidence>
<name>A0A841FAI7_9ACTN</name>
<dbReference type="Pfam" id="PF12255">
    <property type="entry name" value="TcdB_toxin_midC"/>
    <property type="match status" value="1"/>
</dbReference>
<feature type="region of interest" description="Disordered" evidence="1">
    <location>
        <begin position="291"/>
        <end position="312"/>
    </location>
</feature>
<accession>A0A841FAI7</accession>
<dbReference type="RefSeq" id="WP_184787146.1">
    <property type="nucleotide sequence ID" value="NZ_BONT01000045.1"/>
</dbReference>
<dbReference type="PANTHER" id="PTHR32305:SF15">
    <property type="entry name" value="PROTEIN RHSA-RELATED"/>
    <property type="match status" value="1"/>
</dbReference>
<evidence type="ECO:0000313" key="3">
    <source>
        <dbReference type="EMBL" id="MBB6034271.1"/>
    </source>
</evidence>
<dbReference type="Proteomes" id="UP000548476">
    <property type="component" value="Unassembled WGS sequence"/>
</dbReference>
<dbReference type="Gene3D" id="2.180.10.10">
    <property type="entry name" value="RHS repeat-associated core"/>
    <property type="match status" value="2"/>
</dbReference>
<dbReference type="PANTHER" id="PTHR32305">
    <property type="match status" value="1"/>
</dbReference>
<evidence type="ECO:0000313" key="4">
    <source>
        <dbReference type="Proteomes" id="UP000548476"/>
    </source>
</evidence>
<dbReference type="InterPro" id="IPR050708">
    <property type="entry name" value="T6SS_VgrG/RHS"/>
</dbReference>
<feature type="region of interest" description="Disordered" evidence="1">
    <location>
        <begin position="1"/>
        <end position="30"/>
    </location>
</feature>
<feature type="domain" description="Insecticide toxin TcdB middle/C-terminal" evidence="2">
    <location>
        <begin position="57"/>
        <end position="145"/>
    </location>
</feature>
<dbReference type="AlphaFoldDB" id="A0A841FAI7"/>
<dbReference type="InterPro" id="IPR022044">
    <property type="entry name" value="TcdB_toxin_mid/C"/>
</dbReference>
<evidence type="ECO:0000256" key="1">
    <source>
        <dbReference type="SAM" id="MobiDB-lite"/>
    </source>
</evidence>
<reference evidence="3 4" key="1">
    <citation type="submission" date="2020-08" db="EMBL/GenBank/DDBJ databases">
        <title>Genomic Encyclopedia of Type Strains, Phase IV (KMG-IV): sequencing the most valuable type-strain genomes for metagenomic binning, comparative biology and taxonomic classification.</title>
        <authorList>
            <person name="Goeker M."/>
        </authorList>
    </citation>
    <scope>NUCLEOTIDE SEQUENCE [LARGE SCALE GENOMIC DNA]</scope>
    <source>
        <strain evidence="3 4">YIM 65646</strain>
    </source>
</reference>
<organism evidence="3 4">
    <name type="scientific">Phytomonospora endophytica</name>
    <dbReference type="NCBI Taxonomy" id="714109"/>
    <lineage>
        <taxon>Bacteria</taxon>
        <taxon>Bacillati</taxon>
        <taxon>Actinomycetota</taxon>
        <taxon>Actinomycetes</taxon>
        <taxon>Micromonosporales</taxon>
        <taxon>Micromonosporaceae</taxon>
        <taxon>Phytomonospora</taxon>
    </lineage>
</organism>
<comment type="caution">
    <text evidence="3">The sequence shown here is derived from an EMBL/GenBank/DDBJ whole genome shotgun (WGS) entry which is preliminary data.</text>
</comment>